<evidence type="ECO:0000256" key="1">
    <source>
        <dbReference type="SAM" id="MobiDB-lite"/>
    </source>
</evidence>
<proteinExistence type="predicted"/>
<keyword evidence="3" id="KW-1185">Reference proteome</keyword>
<evidence type="ECO:0000313" key="3">
    <source>
        <dbReference type="Proteomes" id="UP001054945"/>
    </source>
</evidence>
<evidence type="ECO:0000313" key="2">
    <source>
        <dbReference type="EMBL" id="GIY86097.1"/>
    </source>
</evidence>
<name>A0AAV4WTP6_CAEEX</name>
<reference evidence="2 3" key="1">
    <citation type="submission" date="2021-06" db="EMBL/GenBank/DDBJ databases">
        <title>Caerostris extrusa draft genome.</title>
        <authorList>
            <person name="Kono N."/>
            <person name="Arakawa K."/>
        </authorList>
    </citation>
    <scope>NUCLEOTIDE SEQUENCE [LARGE SCALE GENOMIC DNA]</scope>
</reference>
<protein>
    <submittedName>
        <fullName evidence="2">Uncharacterized protein</fullName>
    </submittedName>
</protein>
<sequence length="136" mass="15307">MVENDATLKVSSKPKLRTGNSSTVNAVKSGPSGEDENLCSPAFDAMLDQDSQQQLNIIFERQPVVISSLSDGEIGRLPKSKLSGAICYKFLNDLPFLQKAIELSESDLVKFFLVELVFVFKRKFEKIYIKDEYTDY</sequence>
<dbReference type="Proteomes" id="UP001054945">
    <property type="component" value="Unassembled WGS sequence"/>
</dbReference>
<feature type="region of interest" description="Disordered" evidence="1">
    <location>
        <begin position="1"/>
        <end position="36"/>
    </location>
</feature>
<dbReference type="EMBL" id="BPLR01016741">
    <property type="protein sequence ID" value="GIY86097.1"/>
    <property type="molecule type" value="Genomic_DNA"/>
</dbReference>
<dbReference type="AlphaFoldDB" id="A0AAV4WTP6"/>
<accession>A0AAV4WTP6</accession>
<comment type="caution">
    <text evidence="2">The sequence shown here is derived from an EMBL/GenBank/DDBJ whole genome shotgun (WGS) entry which is preliminary data.</text>
</comment>
<organism evidence="2 3">
    <name type="scientific">Caerostris extrusa</name>
    <name type="common">Bark spider</name>
    <name type="synonym">Caerostris bankana</name>
    <dbReference type="NCBI Taxonomy" id="172846"/>
    <lineage>
        <taxon>Eukaryota</taxon>
        <taxon>Metazoa</taxon>
        <taxon>Ecdysozoa</taxon>
        <taxon>Arthropoda</taxon>
        <taxon>Chelicerata</taxon>
        <taxon>Arachnida</taxon>
        <taxon>Araneae</taxon>
        <taxon>Araneomorphae</taxon>
        <taxon>Entelegynae</taxon>
        <taxon>Araneoidea</taxon>
        <taxon>Araneidae</taxon>
        <taxon>Caerostris</taxon>
    </lineage>
</organism>
<gene>
    <name evidence="2" type="ORF">CEXT_451071</name>
</gene>